<dbReference type="PANTHER" id="PTHR31944">
    <property type="entry name" value="HEME-RESPONSIVE ZINC FINGER TRANSCRIPTION FACTOR HAP1"/>
    <property type="match status" value="1"/>
</dbReference>
<keyword evidence="3" id="KW-0805">Transcription regulation</keyword>
<dbReference type="InterPro" id="IPR036864">
    <property type="entry name" value="Zn2-C6_fun-type_DNA-bd_sf"/>
</dbReference>
<feature type="region of interest" description="Disordered" evidence="7">
    <location>
        <begin position="94"/>
        <end position="119"/>
    </location>
</feature>
<dbReference type="GeneID" id="43597762"/>
<dbReference type="SMART" id="SM00906">
    <property type="entry name" value="Fungal_trans"/>
    <property type="match status" value="1"/>
</dbReference>
<feature type="region of interest" description="Disordered" evidence="7">
    <location>
        <begin position="134"/>
        <end position="155"/>
    </location>
</feature>
<dbReference type="GO" id="GO:0000978">
    <property type="term" value="F:RNA polymerase II cis-regulatory region sequence-specific DNA binding"/>
    <property type="evidence" value="ECO:0007669"/>
    <property type="project" value="TreeGrafter"/>
</dbReference>
<dbReference type="AlphaFoldDB" id="A0A370TPN5"/>
<keyword evidence="10" id="KW-1185">Reference proteome</keyword>
<keyword evidence="6" id="KW-0539">Nucleus</keyword>
<evidence type="ECO:0000256" key="3">
    <source>
        <dbReference type="ARBA" id="ARBA00023015"/>
    </source>
</evidence>
<dbReference type="Gene3D" id="4.10.240.10">
    <property type="entry name" value="Zn(2)-C6 fungal-type DNA-binding domain"/>
    <property type="match status" value="1"/>
</dbReference>
<dbReference type="CDD" id="cd00067">
    <property type="entry name" value="GAL4"/>
    <property type="match status" value="1"/>
</dbReference>
<dbReference type="InterPro" id="IPR001138">
    <property type="entry name" value="Zn2Cys6_DnaBD"/>
</dbReference>
<dbReference type="PROSITE" id="PS50048">
    <property type="entry name" value="ZN2_CY6_FUNGAL_2"/>
    <property type="match status" value="1"/>
</dbReference>
<dbReference type="GO" id="GO:0008270">
    <property type="term" value="F:zinc ion binding"/>
    <property type="evidence" value="ECO:0007669"/>
    <property type="project" value="InterPro"/>
</dbReference>
<evidence type="ECO:0000256" key="7">
    <source>
        <dbReference type="SAM" id="MobiDB-lite"/>
    </source>
</evidence>
<comment type="caution">
    <text evidence="9">The sequence shown here is derived from an EMBL/GenBank/DDBJ whole genome shotgun (WGS) entry which is preliminary data.</text>
</comment>
<dbReference type="OrthoDB" id="655030at2759"/>
<evidence type="ECO:0000313" key="9">
    <source>
        <dbReference type="EMBL" id="RDL37480.1"/>
    </source>
</evidence>
<keyword evidence="2" id="KW-0862">Zinc</keyword>
<dbReference type="Pfam" id="PF04082">
    <property type="entry name" value="Fungal_trans"/>
    <property type="match status" value="1"/>
</dbReference>
<dbReference type="RefSeq" id="XP_031870136.1">
    <property type="nucleotide sequence ID" value="XM_032013536.1"/>
</dbReference>
<dbReference type="PANTHER" id="PTHR31944:SF129">
    <property type="entry name" value="ASPYRIDONES CLUSTER REGULATOR APDR-RELATED"/>
    <property type="match status" value="1"/>
</dbReference>
<reference evidence="9 10" key="1">
    <citation type="journal article" date="2018" name="IMA Fungus">
        <title>IMA Genome-F 9: Draft genome sequence of Annulohypoxylon stygium, Aspergillus mulundensis, Berkeleyomyces basicola (syn. Thielaviopsis basicola), Ceratocystis smalleyi, two Cercospora beticola strains, Coleophoma cylindrospora, Fusarium fracticaudum, Phialophora cf. hyalina, and Morchella septimelata.</title>
        <authorList>
            <person name="Wingfield B.D."/>
            <person name="Bills G.F."/>
            <person name="Dong Y."/>
            <person name="Huang W."/>
            <person name="Nel W.J."/>
            <person name="Swalarsk-Parry B.S."/>
            <person name="Vaghefi N."/>
            <person name="Wilken P.M."/>
            <person name="An Z."/>
            <person name="de Beer Z.W."/>
            <person name="De Vos L."/>
            <person name="Chen L."/>
            <person name="Duong T.A."/>
            <person name="Gao Y."/>
            <person name="Hammerbacher A."/>
            <person name="Kikkert J.R."/>
            <person name="Li Y."/>
            <person name="Li H."/>
            <person name="Li K."/>
            <person name="Li Q."/>
            <person name="Liu X."/>
            <person name="Ma X."/>
            <person name="Naidoo K."/>
            <person name="Pethybridge S.J."/>
            <person name="Sun J."/>
            <person name="Steenkamp E.T."/>
            <person name="van der Nest M.A."/>
            <person name="van Wyk S."/>
            <person name="Wingfield M.J."/>
            <person name="Xiong C."/>
            <person name="Yue Q."/>
            <person name="Zhang X."/>
        </authorList>
    </citation>
    <scope>NUCLEOTIDE SEQUENCE [LARGE SCALE GENOMIC DNA]</scope>
    <source>
        <strain evidence="9 10">BP 5553</strain>
    </source>
</reference>
<dbReference type="EMBL" id="NPIC01000003">
    <property type="protein sequence ID" value="RDL37480.1"/>
    <property type="molecule type" value="Genomic_DNA"/>
</dbReference>
<sequence>MDREPRRRRRLALSCLECQRRKVKCDRNNPCGRCTSFKSQCTYKANGDLRQPRSMSSPLSPSTNAPPPSVQVAQFETNRPAAEGARHSFEFRARTIAPDSSPSTTGRSMTGLPSRAQATEQDIRELIQRVQRLEESSVSSPVNGVHRPSETNRDIPARQSGLEESHIIFKKTRVSEWGNWLGMAPEFAKIITCFQEATEGNYSGTWFQDPETGPLVTQACSLIQKCGALIRSIKAGRPSRSLYPGFSPAPPSREVADMMVPLYFRSFESTYRILHVPSFWAEYQRYWDNPDSVTTGQRLKILLVIGIGSSLHGHGDRDAEFRNMAHQWVCAAQTWLSGPLEKDRLDITGLQVHCLTILARYIFSIGDDLVWMSMGSLIHRAMHLGLHRDPKHLPAMPVLQAELRRRLWATILEMVVQASLDSEMPPRLSLDEFDTEAPSNNNDHEMDESTIVLEPNPKGTYTTASMQLILLDSLPTRLRIVQLLNGLHSELSYVDVLKLSSDIVDACRACSTFIKENEGSGVTAFHRNLLDFIVRRLLIPLHGPFASKARANPLFYYSYKISLDTAIALISPEPDEGFSHLMALGGGLLREGIKDSATTISLELIAQAEAQSLDGTLDRNSQYRETLKQAVRDRISLSVVRIRHGETNIKIHAYLSMIVAHVEAIESGSSCELKIVQSVRDSLVFCHGLLEEQASAVSLPSSNDMDIATSLDSEQEGFAFDFDLGFFGPDVGFQY</sequence>
<dbReference type="CDD" id="cd12148">
    <property type="entry name" value="fungal_TF_MHR"/>
    <property type="match status" value="1"/>
</dbReference>
<feature type="compositionally biased region" description="Polar residues" evidence="7">
    <location>
        <begin position="98"/>
        <end position="108"/>
    </location>
</feature>
<keyword evidence="1" id="KW-0479">Metal-binding</keyword>
<dbReference type="GO" id="GO:0001228">
    <property type="term" value="F:DNA-binding transcription activator activity, RNA polymerase II-specific"/>
    <property type="evidence" value="ECO:0007669"/>
    <property type="project" value="TreeGrafter"/>
</dbReference>
<evidence type="ECO:0000256" key="5">
    <source>
        <dbReference type="ARBA" id="ARBA00023163"/>
    </source>
</evidence>
<dbReference type="GO" id="GO:0006351">
    <property type="term" value="P:DNA-templated transcription"/>
    <property type="evidence" value="ECO:0007669"/>
    <property type="project" value="InterPro"/>
</dbReference>
<dbReference type="Proteomes" id="UP000254866">
    <property type="component" value="Unassembled WGS sequence"/>
</dbReference>
<gene>
    <name evidence="9" type="ORF">BP5553_04913</name>
</gene>
<dbReference type="InterPro" id="IPR051430">
    <property type="entry name" value="Fungal_TF_Env_Response"/>
</dbReference>
<dbReference type="GO" id="GO:0005634">
    <property type="term" value="C:nucleus"/>
    <property type="evidence" value="ECO:0007669"/>
    <property type="project" value="TreeGrafter"/>
</dbReference>
<evidence type="ECO:0000256" key="4">
    <source>
        <dbReference type="ARBA" id="ARBA00023125"/>
    </source>
</evidence>
<dbReference type="Pfam" id="PF00172">
    <property type="entry name" value="Zn_clus"/>
    <property type="match status" value="1"/>
</dbReference>
<feature type="domain" description="Zn(2)-C6 fungal-type" evidence="8">
    <location>
        <begin position="14"/>
        <end position="43"/>
    </location>
</feature>
<feature type="region of interest" description="Disordered" evidence="7">
    <location>
        <begin position="48"/>
        <end position="70"/>
    </location>
</feature>
<dbReference type="SMART" id="SM00066">
    <property type="entry name" value="GAL4"/>
    <property type="match status" value="1"/>
</dbReference>
<name>A0A370TPN5_9HELO</name>
<keyword evidence="4" id="KW-0238">DNA-binding</keyword>
<accession>A0A370TPN5</accession>
<evidence type="ECO:0000313" key="10">
    <source>
        <dbReference type="Proteomes" id="UP000254866"/>
    </source>
</evidence>
<evidence type="ECO:0000256" key="6">
    <source>
        <dbReference type="ARBA" id="ARBA00023242"/>
    </source>
</evidence>
<evidence type="ECO:0000256" key="2">
    <source>
        <dbReference type="ARBA" id="ARBA00022833"/>
    </source>
</evidence>
<protein>
    <recommendedName>
        <fullName evidence="8">Zn(2)-C6 fungal-type domain-containing protein</fullName>
    </recommendedName>
</protein>
<dbReference type="SUPFAM" id="SSF57701">
    <property type="entry name" value="Zn2/Cys6 DNA-binding domain"/>
    <property type="match status" value="1"/>
</dbReference>
<organism evidence="9 10">
    <name type="scientific">Venustampulla echinocandica</name>
    <dbReference type="NCBI Taxonomy" id="2656787"/>
    <lineage>
        <taxon>Eukaryota</taxon>
        <taxon>Fungi</taxon>
        <taxon>Dikarya</taxon>
        <taxon>Ascomycota</taxon>
        <taxon>Pezizomycotina</taxon>
        <taxon>Leotiomycetes</taxon>
        <taxon>Helotiales</taxon>
        <taxon>Pleuroascaceae</taxon>
        <taxon>Venustampulla</taxon>
    </lineage>
</organism>
<evidence type="ECO:0000256" key="1">
    <source>
        <dbReference type="ARBA" id="ARBA00022723"/>
    </source>
</evidence>
<feature type="compositionally biased region" description="Polar residues" evidence="7">
    <location>
        <begin position="53"/>
        <end position="63"/>
    </location>
</feature>
<proteinExistence type="predicted"/>
<evidence type="ECO:0000259" key="8">
    <source>
        <dbReference type="PROSITE" id="PS50048"/>
    </source>
</evidence>
<keyword evidence="5" id="KW-0804">Transcription</keyword>
<dbReference type="InterPro" id="IPR007219">
    <property type="entry name" value="XnlR_reg_dom"/>
</dbReference>